<dbReference type="Pfam" id="PF07508">
    <property type="entry name" value="Recombinase"/>
    <property type="match status" value="1"/>
</dbReference>
<protein>
    <submittedName>
        <fullName evidence="3">DNA invertase Pin-like site-specific DNA recombinase</fullName>
    </submittedName>
</protein>
<dbReference type="InterPro" id="IPR011109">
    <property type="entry name" value="DNA_bind_recombinase_dom"/>
</dbReference>
<comment type="caution">
    <text evidence="3">The sequence shown here is derived from an EMBL/GenBank/DDBJ whole genome shotgun (WGS) entry which is preliminary data.</text>
</comment>
<name>A0A562VLI0_9BACT</name>
<dbReference type="AlphaFoldDB" id="A0A562VLI0"/>
<dbReference type="OrthoDB" id="5479610at2"/>
<feature type="domain" description="Resolvase/invertase-type recombinase catalytic" evidence="1">
    <location>
        <begin position="19"/>
        <end position="169"/>
    </location>
</feature>
<keyword evidence="4" id="KW-1185">Reference proteome</keyword>
<evidence type="ECO:0000313" key="3">
    <source>
        <dbReference type="EMBL" id="TWJ18813.1"/>
    </source>
</evidence>
<organism evidence="3 4">
    <name type="scientific">Geobacter argillaceus</name>
    <dbReference type="NCBI Taxonomy" id="345631"/>
    <lineage>
        <taxon>Bacteria</taxon>
        <taxon>Pseudomonadati</taxon>
        <taxon>Thermodesulfobacteriota</taxon>
        <taxon>Desulfuromonadia</taxon>
        <taxon>Geobacterales</taxon>
        <taxon>Geobacteraceae</taxon>
        <taxon>Geobacter</taxon>
    </lineage>
</organism>
<reference evidence="3 4" key="1">
    <citation type="submission" date="2019-07" db="EMBL/GenBank/DDBJ databases">
        <title>Genomic Encyclopedia of Archaeal and Bacterial Type Strains, Phase II (KMG-II): from individual species to whole genera.</title>
        <authorList>
            <person name="Goeker M."/>
        </authorList>
    </citation>
    <scope>NUCLEOTIDE SEQUENCE [LARGE SCALE GENOMIC DNA]</scope>
    <source>
        <strain evidence="3 4">ATCC BAA-1139</strain>
    </source>
</reference>
<dbReference type="InterPro" id="IPR038109">
    <property type="entry name" value="DNA_bind_recomb_sf"/>
</dbReference>
<dbReference type="GO" id="GO:0003677">
    <property type="term" value="F:DNA binding"/>
    <property type="evidence" value="ECO:0007669"/>
    <property type="project" value="InterPro"/>
</dbReference>
<dbReference type="InterPro" id="IPR036162">
    <property type="entry name" value="Resolvase-like_N_sf"/>
</dbReference>
<dbReference type="SMART" id="SM00857">
    <property type="entry name" value="Resolvase"/>
    <property type="match status" value="1"/>
</dbReference>
<dbReference type="InterPro" id="IPR006119">
    <property type="entry name" value="Resolv_N"/>
</dbReference>
<dbReference type="Gene3D" id="3.90.1750.20">
    <property type="entry name" value="Putative Large Serine Recombinase, Chain B, Domain 2"/>
    <property type="match status" value="1"/>
</dbReference>
<evidence type="ECO:0000259" key="1">
    <source>
        <dbReference type="PROSITE" id="PS51736"/>
    </source>
</evidence>
<sequence length="534" mass="61240">MQPAGTAYTAAEIKSLRLKGAMYIRMSTELQVESPENQERAIRAYAAEYGIEIIKTYADLGVSGINTEKREQFQTLIDDVEQGRNGYNIVLYLDESRWGRFVDSREAEYHRMRLERKNVVCQSCEKPVTLTSNLADRIMTLLRDESASDYCRQLSQKVWAGQCNLVAKGYRQGGVAGFGLRRMLLDEAGNPKQELAMGQRKSLLTERVILMPGSDEECRIVLWIYDQFIGGSSETEIAAQLNVQGVKTHFGRPWSRGTVCEVLTNEKYVGNNLFNRTSGKMKSRAKPNPESEWVRKEHAFEPVVDMERFYTVQGIYRERNKKTTDEELLQGLRDLYARQGRLSALIIDEADFLPPCSLIRNRFGGLLRVYQMIGYTPKRDYQYVAINQRLRTLHAEIVTDVVRTIENLCGRRIPMDPESCLLELNHNLFISVVISRCFTTPARIRRWKIRFDSGLRPDITVAVRMDVRNEAIRDYYILPALEFSDGQLKLSEENAGFLDGFRTDTLDYLLKLSINISLDKAVEHGSWGRSAYSH</sequence>
<feature type="domain" description="Recombinase" evidence="2">
    <location>
        <begin position="200"/>
        <end position="322"/>
    </location>
</feature>
<dbReference type="PROSITE" id="PS51736">
    <property type="entry name" value="RECOMBINASES_3"/>
    <property type="match status" value="1"/>
</dbReference>
<accession>A0A562VLI0</accession>
<evidence type="ECO:0000259" key="2">
    <source>
        <dbReference type="PROSITE" id="PS51737"/>
    </source>
</evidence>
<dbReference type="SUPFAM" id="SSF53041">
    <property type="entry name" value="Resolvase-like"/>
    <property type="match status" value="1"/>
</dbReference>
<dbReference type="CDD" id="cd00338">
    <property type="entry name" value="Ser_Recombinase"/>
    <property type="match status" value="1"/>
</dbReference>
<gene>
    <name evidence="3" type="ORF">JN12_02450</name>
</gene>
<dbReference type="Gene3D" id="3.40.50.1390">
    <property type="entry name" value="Resolvase, N-terminal catalytic domain"/>
    <property type="match status" value="1"/>
</dbReference>
<dbReference type="Pfam" id="PF00239">
    <property type="entry name" value="Resolvase"/>
    <property type="match status" value="1"/>
</dbReference>
<dbReference type="PROSITE" id="PS51737">
    <property type="entry name" value="RECOMBINASE_DNA_BIND"/>
    <property type="match status" value="1"/>
</dbReference>
<dbReference type="EMBL" id="VLLN01000014">
    <property type="protein sequence ID" value="TWJ18813.1"/>
    <property type="molecule type" value="Genomic_DNA"/>
</dbReference>
<dbReference type="InterPro" id="IPR050639">
    <property type="entry name" value="SSR_resolvase"/>
</dbReference>
<dbReference type="PANTHER" id="PTHR30461:SF23">
    <property type="entry name" value="DNA RECOMBINASE-RELATED"/>
    <property type="match status" value="1"/>
</dbReference>
<dbReference type="GO" id="GO:0000150">
    <property type="term" value="F:DNA strand exchange activity"/>
    <property type="evidence" value="ECO:0007669"/>
    <property type="project" value="InterPro"/>
</dbReference>
<dbReference type="Proteomes" id="UP000319449">
    <property type="component" value="Unassembled WGS sequence"/>
</dbReference>
<proteinExistence type="predicted"/>
<dbReference type="RefSeq" id="WP_145023139.1">
    <property type="nucleotide sequence ID" value="NZ_VLLN01000014.1"/>
</dbReference>
<evidence type="ECO:0000313" key="4">
    <source>
        <dbReference type="Proteomes" id="UP000319449"/>
    </source>
</evidence>
<dbReference type="PANTHER" id="PTHR30461">
    <property type="entry name" value="DNA-INVERTASE FROM LAMBDOID PROPHAGE"/>
    <property type="match status" value="1"/>
</dbReference>